<proteinExistence type="predicted"/>
<sequence>MVTLLALTLALNIILAFLVLIAILKIAKIPLVKKPESAKNAKLTKKLEIRLEGEVEKLIAAAGRRIDAKLAEYFQTLVDDAARKGTELAAFIEKAQGAIVKETQFLVARDIAKLQEDLQKYRSDKYARIDQQVKDMVYEIAKQVLGKAIDVSTHEDLVKAALERAKKENLLENAKR</sequence>
<dbReference type="EMBL" id="MFBF01000010">
    <property type="protein sequence ID" value="OGD91804.1"/>
    <property type="molecule type" value="Genomic_DNA"/>
</dbReference>
<dbReference type="AlphaFoldDB" id="A0A1F5GJ07"/>
<name>A0A1F5GJ07_9BACT</name>
<evidence type="ECO:0008006" key="4">
    <source>
        <dbReference type="Google" id="ProtNLM"/>
    </source>
</evidence>
<evidence type="ECO:0000313" key="3">
    <source>
        <dbReference type="Proteomes" id="UP000177124"/>
    </source>
</evidence>
<accession>A0A1F5GJ07</accession>
<dbReference type="STRING" id="1797716.A3D07_02645"/>
<gene>
    <name evidence="2" type="ORF">A3D07_02645</name>
</gene>
<evidence type="ECO:0000313" key="2">
    <source>
        <dbReference type="EMBL" id="OGD91804.1"/>
    </source>
</evidence>
<keyword evidence="1" id="KW-0812">Transmembrane</keyword>
<comment type="caution">
    <text evidence="2">The sequence shown here is derived from an EMBL/GenBank/DDBJ whole genome shotgun (WGS) entry which is preliminary data.</text>
</comment>
<organism evidence="2 3">
    <name type="scientific">Candidatus Curtissbacteria bacterium RIFCSPHIGHO2_02_FULL_42_15</name>
    <dbReference type="NCBI Taxonomy" id="1797716"/>
    <lineage>
        <taxon>Bacteria</taxon>
        <taxon>Candidatus Curtissiibacteriota</taxon>
    </lineage>
</organism>
<feature type="transmembrane region" description="Helical" evidence="1">
    <location>
        <begin position="6"/>
        <end position="24"/>
    </location>
</feature>
<keyword evidence="1" id="KW-1133">Transmembrane helix</keyword>
<dbReference type="Proteomes" id="UP000177124">
    <property type="component" value="Unassembled WGS sequence"/>
</dbReference>
<evidence type="ECO:0000256" key="1">
    <source>
        <dbReference type="SAM" id="Phobius"/>
    </source>
</evidence>
<reference evidence="2 3" key="1">
    <citation type="journal article" date="2016" name="Nat. Commun.">
        <title>Thousands of microbial genomes shed light on interconnected biogeochemical processes in an aquifer system.</title>
        <authorList>
            <person name="Anantharaman K."/>
            <person name="Brown C.T."/>
            <person name="Hug L.A."/>
            <person name="Sharon I."/>
            <person name="Castelle C.J."/>
            <person name="Probst A.J."/>
            <person name="Thomas B.C."/>
            <person name="Singh A."/>
            <person name="Wilkins M.J."/>
            <person name="Karaoz U."/>
            <person name="Brodie E.L."/>
            <person name="Williams K.H."/>
            <person name="Hubbard S.S."/>
            <person name="Banfield J.F."/>
        </authorList>
    </citation>
    <scope>NUCLEOTIDE SEQUENCE [LARGE SCALE GENOMIC DNA]</scope>
</reference>
<protein>
    <recommendedName>
        <fullName evidence="4">ATP synthase subunit b</fullName>
    </recommendedName>
</protein>
<keyword evidence="1" id="KW-0472">Membrane</keyword>